<accession>A0A5B7IK92</accession>
<sequence>MSSAATHLQRLDAVQQRALRLEEQTGVTWLEHRRNVSVLVVQHKTRVLEVSHLNSLRLPSLAVRRETKTTTSSDMLVQVPGSHSWQHQPEQQDCGTRSRQPQVTHRQCQYNK</sequence>
<evidence type="ECO:0000313" key="2">
    <source>
        <dbReference type="EMBL" id="MPC82753.1"/>
    </source>
</evidence>
<keyword evidence="3" id="KW-1185">Reference proteome</keyword>
<comment type="caution">
    <text evidence="2">The sequence shown here is derived from an EMBL/GenBank/DDBJ whole genome shotgun (WGS) entry which is preliminary data.</text>
</comment>
<proteinExistence type="predicted"/>
<evidence type="ECO:0000256" key="1">
    <source>
        <dbReference type="SAM" id="MobiDB-lite"/>
    </source>
</evidence>
<name>A0A5B7IK92_PORTR</name>
<dbReference type="Proteomes" id="UP000324222">
    <property type="component" value="Unassembled WGS sequence"/>
</dbReference>
<organism evidence="2 3">
    <name type="scientific">Portunus trituberculatus</name>
    <name type="common">Swimming crab</name>
    <name type="synonym">Neptunus trituberculatus</name>
    <dbReference type="NCBI Taxonomy" id="210409"/>
    <lineage>
        <taxon>Eukaryota</taxon>
        <taxon>Metazoa</taxon>
        <taxon>Ecdysozoa</taxon>
        <taxon>Arthropoda</taxon>
        <taxon>Crustacea</taxon>
        <taxon>Multicrustacea</taxon>
        <taxon>Malacostraca</taxon>
        <taxon>Eumalacostraca</taxon>
        <taxon>Eucarida</taxon>
        <taxon>Decapoda</taxon>
        <taxon>Pleocyemata</taxon>
        <taxon>Brachyura</taxon>
        <taxon>Eubrachyura</taxon>
        <taxon>Portunoidea</taxon>
        <taxon>Portunidae</taxon>
        <taxon>Portuninae</taxon>
        <taxon>Portunus</taxon>
    </lineage>
</organism>
<gene>
    <name evidence="2" type="ORF">E2C01_077435</name>
</gene>
<dbReference type="EMBL" id="VSRR010060629">
    <property type="protein sequence ID" value="MPC82753.1"/>
    <property type="molecule type" value="Genomic_DNA"/>
</dbReference>
<evidence type="ECO:0000313" key="3">
    <source>
        <dbReference type="Proteomes" id="UP000324222"/>
    </source>
</evidence>
<reference evidence="2 3" key="1">
    <citation type="submission" date="2019-05" db="EMBL/GenBank/DDBJ databases">
        <title>Another draft genome of Portunus trituberculatus and its Hox gene families provides insights of decapod evolution.</title>
        <authorList>
            <person name="Jeong J.-H."/>
            <person name="Song I."/>
            <person name="Kim S."/>
            <person name="Choi T."/>
            <person name="Kim D."/>
            <person name="Ryu S."/>
            <person name="Kim W."/>
        </authorList>
    </citation>
    <scope>NUCLEOTIDE SEQUENCE [LARGE SCALE GENOMIC DNA]</scope>
    <source>
        <tissue evidence="2">Muscle</tissue>
    </source>
</reference>
<dbReference type="AlphaFoldDB" id="A0A5B7IK92"/>
<feature type="region of interest" description="Disordered" evidence="1">
    <location>
        <begin position="80"/>
        <end position="112"/>
    </location>
</feature>
<protein>
    <submittedName>
        <fullName evidence="2">Uncharacterized protein</fullName>
    </submittedName>
</protein>